<evidence type="ECO:0000256" key="6">
    <source>
        <dbReference type="ARBA" id="ARBA00022801"/>
    </source>
</evidence>
<evidence type="ECO:0000259" key="17">
    <source>
        <dbReference type="PROSITE" id="PS50994"/>
    </source>
</evidence>
<evidence type="ECO:0000313" key="19">
    <source>
        <dbReference type="Proteomes" id="UP000765509"/>
    </source>
</evidence>
<evidence type="ECO:0000256" key="9">
    <source>
        <dbReference type="ARBA" id="ARBA00022908"/>
    </source>
</evidence>
<dbReference type="GO" id="GO:0016787">
    <property type="term" value="F:hydrolase activity"/>
    <property type="evidence" value="ECO:0007669"/>
    <property type="project" value="UniProtKB-KW"/>
</dbReference>
<evidence type="ECO:0000256" key="15">
    <source>
        <dbReference type="ARBA" id="ARBA00049244"/>
    </source>
</evidence>
<evidence type="ECO:0000256" key="14">
    <source>
        <dbReference type="ARBA" id="ARBA00048173"/>
    </source>
</evidence>
<comment type="catalytic activity">
    <reaction evidence="15">
        <text>DNA(n) + a 2'-deoxyribonucleoside 5'-triphosphate = DNA(n+1) + diphosphate</text>
        <dbReference type="Rhea" id="RHEA:22508"/>
        <dbReference type="Rhea" id="RHEA-COMP:17339"/>
        <dbReference type="Rhea" id="RHEA-COMP:17340"/>
        <dbReference type="ChEBI" id="CHEBI:33019"/>
        <dbReference type="ChEBI" id="CHEBI:61560"/>
        <dbReference type="ChEBI" id="CHEBI:173112"/>
        <dbReference type="EC" id="2.7.7.7"/>
    </reaction>
</comment>
<dbReference type="InterPro" id="IPR001584">
    <property type="entry name" value="Integrase_cat-core"/>
</dbReference>
<dbReference type="Pfam" id="PF07727">
    <property type="entry name" value="RVT_2"/>
    <property type="match status" value="1"/>
</dbReference>
<sequence length="794" mass="90474">MPFPGHFPKASSKGESLHLDLCGPIIPPSESGAKYFLRVVDSFSRYVWVFFLQSKSEAKDKIKNLILQIQKTPQSMVSNVVSDNGTEFKNLDLHSFFQKEGISHLITSPYTPQQNPIAERGNRTTVNKARCLLKDSGLPLSYWAEAVNTAVYLENLTPNSAISFEKPFKRWHNKEPSLSHLHPFGCQAIYYNNYINGKFSDRGVKGTFLGYGEGHRKKSPSNQESLGLLFYDNPDSPSELPSALSPSVPTESLTLPSIETEPNPSSSSNALPIELPKHKGYTWIPDTSTPIENKIIGDIDSRNILNSPRRHAHSINSVSCLYPDPKTYLQAIHSPEKDFWIDAIKSELNNMITHQVWTPSTHPPHLTPLTTTWVFKKKTDEDGNLTKLKARLCVRGFNQKEGVDYDEVFAPTGRLASLRLLLTLCSLNKFQVHQMDVWCAFLNGKPKEELYIFYPDGLPISNKFKTLRLNKSLYGLKQSSRCWHSELRKTLINLNLIPSEIDPCLFFCKDRLKPFYLYVHVDDLLFGGSWVADFKAQINLYFDMEDLQVSKYALGIRINQKEHYTSLIQDKMISKILSEFQSNALDLISPSQFLESPKDRHYQAVIHVLKYLNFTKNLELRLGRKELTHSLKEIICFTDSDWGGAKENRSFSGSIIYYHGSLGWRSQKQRVVALSSAEAEYNALSSCCQDSEWICQLIFEVTNKKITSIIYSDNQSSIALASNRIYHHGTRHINFRLHFVRSLIEDEKIILRYTPTQDMLADLLTKNLPFAKSHSLIKRIFGQEIQSKLTGTGE</sequence>
<comment type="catalytic activity">
    <reaction evidence="14">
        <text>DNA(n) + a 2'-deoxyribonucleoside 5'-triphosphate = DNA(n+1) + diphosphate</text>
        <dbReference type="Rhea" id="RHEA:22508"/>
        <dbReference type="Rhea" id="RHEA-COMP:17339"/>
        <dbReference type="Rhea" id="RHEA-COMP:17340"/>
        <dbReference type="ChEBI" id="CHEBI:33019"/>
        <dbReference type="ChEBI" id="CHEBI:61560"/>
        <dbReference type="ChEBI" id="CHEBI:173112"/>
        <dbReference type="EC" id="2.7.7.49"/>
    </reaction>
</comment>
<dbReference type="GO" id="GO:0004519">
    <property type="term" value="F:endonuclease activity"/>
    <property type="evidence" value="ECO:0007669"/>
    <property type="project" value="UniProtKB-KW"/>
</dbReference>
<dbReference type="GO" id="GO:0046872">
    <property type="term" value="F:metal ion binding"/>
    <property type="evidence" value="ECO:0007669"/>
    <property type="project" value="UniProtKB-KW"/>
</dbReference>
<evidence type="ECO:0000256" key="16">
    <source>
        <dbReference type="SAM" id="MobiDB-lite"/>
    </source>
</evidence>
<protein>
    <recommendedName>
        <fullName evidence="17">Integrase catalytic domain-containing protein</fullName>
    </recommendedName>
</protein>
<dbReference type="Proteomes" id="UP000765509">
    <property type="component" value="Unassembled WGS sequence"/>
</dbReference>
<dbReference type="EMBL" id="AVOT02040020">
    <property type="protein sequence ID" value="MBW0535167.1"/>
    <property type="molecule type" value="Genomic_DNA"/>
</dbReference>
<feature type="compositionally biased region" description="Polar residues" evidence="16">
    <location>
        <begin position="250"/>
        <end position="270"/>
    </location>
</feature>
<keyword evidence="5" id="KW-0255">Endonuclease</keyword>
<evidence type="ECO:0000256" key="7">
    <source>
        <dbReference type="ARBA" id="ARBA00022842"/>
    </source>
</evidence>
<keyword evidence="9" id="KW-0229">DNA integration</keyword>
<keyword evidence="12" id="KW-0233">DNA recombination</keyword>
<keyword evidence="1" id="KW-0815">Transposition</keyword>
<dbReference type="Pfam" id="PF00665">
    <property type="entry name" value="rve"/>
    <property type="match status" value="1"/>
</dbReference>
<keyword evidence="7" id="KW-0460">Magnesium</keyword>
<keyword evidence="13" id="KW-0511">Multifunctional enzyme</keyword>
<evidence type="ECO:0000256" key="1">
    <source>
        <dbReference type="ARBA" id="ARBA00022578"/>
    </source>
</evidence>
<comment type="caution">
    <text evidence="18">The sequence shown here is derived from an EMBL/GenBank/DDBJ whole genome shotgun (WGS) entry which is preliminary data.</text>
</comment>
<dbReference type="InterPro" id="IPR043502">
    <property type="entry name" value="DNA/RNA_pol_sf"/>
</dbReference>
<keyword evidence="4" id="KW-0479">Metal-binding</keyword>
<dbReference type="GO" id="GO:0003723">
    <property type="term" value="F:RNA binding"/>
    <property type="evidence" value="ECO:0007669"/>
    <property type="project" value="UniProtKB-KW"/>
</dbReference>
<dbReference type="GO" id="GO:0015074">
    <property type="term" value="P:DNA integration"/>
    <property type="evidence" value="ECO:0007669"/>
    <property type="project" value="UniProtKB-KW"/>
</dbReference>
<keyword evidence="11" id="KW-0808">Transferase</keyword>
<evidence type="ECO:0000256" key="5">
    <source>
        <dbReference type="ARBA" id="ARBA00022759"/>
    </source>
</evidence>
<dbReference type="InterPro" id="IPR012337">
    <property type="entry name" value="RNaseH-like_sf"/>
</dbReference>
<dbReference type="GO" id="GO:0003964">
    <property type="term" value="F:RNA-directed DNA polymerase activity"/>
    <property type="evidence" value="ECO:0007669"/>
    <property type="project" value="UniProtKB-KW"/>
</dbReference>
<dbReference type="Gene3D" id="3.30.420.10">
    <property type="entry name" value="Ribonuclease H-like superfamily/Ribonuclease H"/>
    <property type="match status" value="1"/>
</dbReference>
<dbReference type="PANTHER" id="PTHR42648">
    <property type="entry name" value="TRANSPOSASE, PUTATIVE-RELATED"/>
    <property type="match status" value="1"/>
</dbReference>
<proteinExistence type="predicted"/>
<evidence type="ECO:0000256" key="3">
    <source>
        <dbReference type="ARBA" id="ARBA00022722"/>
    </source>
</evidence>
<dbReference type="InterPro" id="IPR039537">
    <property type="entry name" value="Retrotran_Ty1/copia-like"/>
</dbReference>
<dbReference type="GO" id="GO:0003887">
    <property type="term" value="F:DNA-directed DNA polymerase activity"/>
    <property type="evidence" value="ECO:0007669"/>
    <property type="project" value="UniProtKB-KW"/>
</dbReference>
<keyword evidence="11" id="KW-0239">DNA-directed DNA polymerase</keyword>
<dbReference type="PROSITE" id="PS50994">
    <property type="entry name" value="INTEGRASE"/>
    <property type="match status" value="1"/>
</dbReference>
<reference evidence="18" key="1">
    <citation type="submission" date="2021-03" db="EMBL/GenBank/DDBJ databases">
        <title>Draft genome sequence of rust myrtle Austropuccinia psidii MF-1, a brazilian biotype.</title>
        <authorList>
            <person name="Quecine M.C."/>
            <person name="Pachon D.M.R."/>
            <person name="Bonatelli M.L."/>
            <person name="Correr F.H."/>
            <person name="Franceschini L.M."/>
            <person name="Leite T.F."/>
            <person name="Margarido G.R.A."/>
            <person name="Almeida C.A."/>
            <person name="Ferrarezi J.A."/>
            <person name="Labate C.A."/>
        </authorList>
    </citation>
    <scope>NUCLEOTIDE SEQUENCE</scope>
    <source>
        <strain evidence="18">MF-1</strain>
    </source>
</reference>
<dbReference type="InterPro" id="IPR036397">
    <property type="entry name" value="RNaseH_sf"/>
</dbReference>
<keyword evidence="8" id="KW-0694">RNA-binding</keyword>
<feature type="compositionally biased region" description="Low complexity" evidence="16">
    <location>
        <begin position="237"/>
        <end position="249"/>
    </location>
</feature>
<dbReference type="SUPFAM" id="SSF53098">
    <property type="entry name" value="Ribonuclease H-like"/>
    <property type="match status" value="1"/>
</dbReference>
<dbReference type="GO" id="GO:0005634">
    <property type="term" value="C:nucleus"/>
    <property type="evidence" value="ECO:0007669"/>
    <property type="project" value="UniProtKB-ARBA"/>
</dbReference>
<dbReference type="CDD" id="cd09272">
    <property type="entry name" value="RNase_HI_RT_Ty1"/>
    <property type="match status" value="1"/>
</dbReference>
<evidence type="ECO:0000256" key="8">
    <source>
        <dbReference type="ARBA" id="ARBA00022884"/>
    </source>
</evidence>
<dbReference type="SUPFAM" id="SSF56672">
    <property type="entry name" value="DNA/RNA polymerases"/>
    <property type="match status" value="1"/>
</dbReference>
<evidence type="ECO:0000256" key="4">
    <source>
        <dbReference type="ARBA" id="ARBA00022723"/>
    </source>
</evidence>
<name>A0A9Q3ICD3_9BASI</name>
<evidence type="ECO:0000256" key="13">
    <source>
        <dbReference type="ARBA" id="ARBA00023268"/>
    </source>
</evidence>
<organism evidence="18 19">
    <name type="scientific">Austropuccinia psidii MF-1</name>
    <dbReference type="NCBI Taxonomy" id="1389203"/>
    <lineage>
        <taxon>Eukaryota</taxon>
        <taxon>Fungi</taxon>
        <taxon>Dikarya</taxon>
        <taxon>Basidiomycota</taxon>
        <taxon>Pucciniomycotina</taxon>
        <taxon>Pucciniomycetes</taxon>
        <taxon>Pucciniales</taxon>
        <taxon>Sphaerophragmiaceae</taxon>
        <taxon>Austropuccinia</taxon>
    </lineage>
</organism>
<evidence type="ECO:0000256" key="10">
    <source>
        <dbReference type="ARBA" id="ARBA00022918"/>
    </source>
</evidence>
<dbReference type="InterPro" id="IPR013103">
    <property type="entry name" value="RVT_2"/>
</dbReference>
<accession>A0A9Q3ICD3</accession>
<evidence type="ECO:0000256" key="12">
    <source>
        <dbReference type="ARBA" id="ARBA00023172"/>
    </source>
</evidence>
<feature type="region of interest" description="Disordered" evidence="16">
    <location>
        <begin position="237"/>
        <end position="272"/>
    </location>
</feature>
<dbReference type="OrthoDB" id="1655270at2759"/>
<keyword evidence="19" id="KW-1185">Reference proteome</keyword>
<keyword evidence="10" id="KW-0695">RNA-directed DNA polymerase</keyword>
<keyword evidence="2" id="KW-0548">Nucleotidyltransferase</keyword>
<evidence type="ECO:0000256" key="2">
    <source>
        <dbReference type="ARBA" id="ARBA00022695"/>
    </source>
</evidence>
<keyword evidence="3" id="KW-0540">Nuclease</keyword>
<dbReference type="PANTHER" id="PTHR42648:SF11">
    <property type="entry name" value="TRANSPOSON TY4-P GAG-POL POLYPROTEIN"/>
    <property type="match status" value="1"/>
</dbReference>
<keyword evidence="6" id="KW-0378">Hydrolase</keyword>
<dbReference type="GO" id="GO:0032196">
    <property type="term" value="P:transposition"/>
    <property type="evidence" value="ECO:0007669"/>
    <property type="project" value="UniProtKB-KW"/>
</dbReference>
<feature type="domain" description="Integrase catalytic" evidence="17">
    <location>
        <begin position="4"/>
        <end position="175"/>
    </location>
</feature>
<evidence type="ECO:0000313" key="18">
    <source>
        <dbReference type="EMBL" id="MBW0535167.1"/>
    </source>
</evidence>
<dbReference type="GO" id="GO:0006310">
    <property type="term" value="P:DNA recombination"/>
    <property type="evidence" value="ECO:0007669"/>
    <property type="project" value="UniProtKB-KW"/>
</dbReference>
<gene>
    <name evidence="18" type="ORF">O181_074882</name>
</gene>
<evidence type="ECO:0000256" key="11">
    <source>
        <dbReference type="ARBA" id="ARBA00022932"/>
    </source>
</evidence>
<dbReference type="AlphaFoldDB" id="A0A9Q3ICD3"/>